<organism evidence="1 2">
    <name type="scientific">Acetobacter senegalensis</name>
    <dbReference type="NCBI Taxonomy" id="446692"/>
    <lineage>
        <taxon>Bacteria</taxon>
        <taxon>Pseudomonadati</taxon>
        <taxon>Pseudomonadota</taxon>
        <taxon>Alphaproteobacteria</taxon>
        <taxon>Acetobacterales</taxon>
        <taxon>Acetobacteraceae</taxon>
        <taxon>Acetobacter</taxon>
    </lineage>
</organism>
<dbReference type="AlphaFoldDB" id="A0A149U3L7"/>
<dbReference type="EMBL" id="LHZU01000123">
    <property type="protein sequence ID" value="KXV59879.1"/>
    <property type="molecule type" value="Genomic_DNA"/>
</dbReference>
<proteinExistence type="predicted"/>
<comment type="caution">
    <text evidence="1">The sequence shown here is derived from an EMBL/GenBank/DDBJ whole genome shotgun (WGS) entry which is preliminary data.</text>
</comment>
<name>A0A149U3L7_9PROT</name>
<protein>
    <submittedName>
        <fullName evidence="1">Uncharacterized protein</fullName>
    </submittedName>
</protein>
<gene>
    <name evidence="1" type="ORF">AD948_07365</name>
</gene>
<dbReference type="Proteomes" id="UP000075360">
    <property type="component" value="Unassembled WGS sequence"/>
</dbReference>
<evidence type="ECO:0000313" key="1">
    <source>
        <dbReference type="EMBL" id="KXV59879.1"/>
    </source>
</evidence>
<evidence type="ECO:0000313" key="2">
    <source>
        <dbReference type="Proteomes" id="UP000075360"/>
    </source>
</evidence>
<reference evidence="1 2" key="1">
    <citation type="submission" date="2015-06" db="EMBL/GenBank/DDBJ databases">
        <title>Improved classification and identification of acetic acid bacteria using matrix-assisted laser desorption/ionization time-of-flight mass spectrometry; Gluconobacter nephelii and Gluconobacter uchimurae are later heterotypic synonyms of Gluconobacter japonicus and Gluconobacter oxydans, respectively.</title>
        <authorList>
            <person name="Li L."/>
            <person name="Cleenwerck I."/>
            <person name="De Vuyst L."/>
            <person name="Vandamme P."/>
        </authorList>
    </citation>
    <scope>NUCLEOTIDE SEQUENCE [LARGE SCALE GENOMIC DNA]</scope>
    <source>
        <strain evidence="1 2">LMG 23690</strain>
    </source>
</reference>
<sequence>MTPKLNASISYVMIGRERPEDSGSEHVIVRNYLEMHYGRMVDGPVIYSKWQGKIMLINEA</sequence>
<accession>A0A149U3L7</accession>